<protein>
    <submittedName>
        <fullName evidence="1">Uncharacterized protein</fullName>
    </submittedName>
</protein>
<evidence type="ECO:0000313" key="2">
    <source>
        <dbReference type="Proteomes" id="UP000177709"/>
    </source>
</evidence>
<dbReference type="EMBL" id="CP017786">
    <property type="protein sequence ID" value="AOZ89953.1"/>
    <property type="molecule type" value="Genomic_DNA"/>
</dbReference>
<gene>
    <name evidence="1" type="ORF">BK049_15395</name>
</gene>
<sequence>MSQKGDDIARKPYEPDDQTMPDVVEWMGLRNIDFQTGSIKLEGGFTGEADGTCKGGKNAYFR</sequence>
<dbReference type="KEGG" id="bxi:BK049_15395"/>
<evidence type="ECO:0000313" key="1">
    <source>
        <dbReference type="EMBL" id="AOZ89953.1"/>
    </source>
</evidence>
<name>A0AAC9INE2_9BACI</name>
<organism evidence="1 2">
    <name type="scientific">Bacillus xiamenensis</name>
    <dbReference type="NCBI Taxonomy" id="1178537"/>
    <lineage>
        <taxon>Bacteria</taxon>
        <taxon>Bacillati</taxon>
        <taxon>Bacillota</taxon>
        <taxon>Bacilli</taxon>
        <taxon>Bacillales</taxon>
        <taxon>Bacillaceae</taxon>
        <taxon>Bacillus</taxon>
    </lineage>
</organism>
<dbReference type="AlphaFoldDB" id="A0AAC9INE2"/>
<reference evidence="1 2" key="1">
    <citation type="submission" date="2016-10" db="EMBL/GenBank/DDBJ databases">
        <title>Whole genome sequence of hyper active fibrinolysis bacterium Bacillus pumilus strain VV3 isolated from fermented rice.</title>
        <authorList>
            <person name="Mariadas V.A."/>
            <person name="Vijayaraghavan P."/>
            <person name="Dhandapani V."/>
        </authorList>
    </citation>
    <scope>NUCLEOTIDE SEQUENCE [LARGE SCALE GENOMIC DNA]</scope>
    <source>
        <strain evidence="1 2">VV3</strain>
    </source>
</reference>
<dbReference type="Proteomes" id="UP000177709">
    <property type="component" value="Chromosome"/>
</dbReference>
<accession>A0AAC9INE2</accession>
<proteinExistence type="predicted"/>